<name>A0A975GKP4_9BACT</name>
<dbReference type="InterPro" id="IPR016192">
    <property type="entry name" value="APOBEC/CMP_deaminase_Zn-bd"/>
</dbReference>
<organism evidence="9 10">
    <name type="scientific">Desulfonema magnum</name>
    <dbReference type="NCBI Taxonomy" id="45655"/>
    <lineage>
        <taxon>Bacteria</taxon>
        <taxon>Pseudomonadati</taxon>
        <taxon>Thermodesulfobacteriota</taxon>
        <taxon>Desulfobacteria</taxon>
        <taxon>Desulfobacterales</taxon>
        <taxon>Desulfococcaceae</taxon>
        <taxon>Desulfonema</taxon>
    </lineage>
</organism>
<feature type="domain" description="CMP/dCMP-type deaminase" evidence="8">
    <location>
        <begin position="4"/>
        <end position="155"/>
    </location>
</feature>
<evidence type="ECO:0000256" key="2">
    <source>
        <dbReference type="ARBA" id="ARBA00006576"/>
    </source>
</evidence>
<dbReference type="Proteomes" id="UP000663722">
    <property type="component" value="Chromosome"/>
</dbReference>
<dbReference type="RefSeq" id="WP_207681091.1">
    <property type="nucleotide sequence ID" value="NZ_CP061800.1"/>
</dbReference>
<dbReference type="PANTHER" id="PTHR11086">
    <property type="entry name" value="DEOXYCYTIDYLATE DEAMINASE-RELATED"/>
    <property type="match status" value="1"/>
</dbReference>
<evidence type="ECO:0000256" key="5">
    <source>
        <dbReference type="ARBA" id="ARBA00022833"/>
    </source>
</evidence>
<dbReference type="PANTHER" id="PTHR11086:SF18">
    <property type="entry name" value="DEOXYCYTIDYLATE DEAMINASE"/>
    <property type="match status" value="1"/>
</dbReference>
<dbReference type="GO" id="GO:0006220">
    <property type="term" value="P:pyrimidine nucleotide metabolic process"/>
    <property type="evidence" value="ECO:0007669"/>
    <property type="project" value="InterPro"/>
</dbReference>
<comment type="cofactor">
    <cofactor evidence="1 7">
        <name>Zn(2+)</name>
        <dbReference type="ChEBI" id="CHEBI:29105"/>
    </cofactor>
</comment>
<dbReference type="Pfam" id="PF00383">
    <property type="entry name" value="dCMP_cyt_deam_1"/>
    <property type="match status" value="1"/>
</dbReference>
<reference evidence="9" key="1">
    <citation type="journal article" date="2021" name="Microb. Physiol.">
        <title>Proteogenomic Insights into the Physiology of Marine, Sulfate-Reducing, Filamentous Desulfonema limicola and Desulfonema magnum.</title>
        <authorList>
            <person name="Schnaars V."/>
            <person name="Wohlbrand L."/>
            <person name="Scheve S."/>
            <person name="Hinrichs C."/>
            <person name="Reinhardt R."/>
            <person name="Rabus R."/>
        </authorList>
    </citation>
    <scope>NUCLEOTIDE SEQUENCE</scope>
    <source>
        <strain evidence="9">4be13</strain>
    </source>
</reference>
<evidence type="ECO:0000256" key="1">
    <source>
        <dbReference type="ARBA" id="ARBA00001947"/>
    </source>
</evidence>
<dbReference type="PIRSF" id="PIRSF006019">
    <property type="entry name" value="dCMP_deaminase"/>
    <property type="match status" value="1"/>
</dbReference>
<keyword evidence="10" id="KW-1185">Reference proteome</keyword>
<evidence type="ECO:0000313" key="10">
    <source>
        <dbReference type="Proteomes" id="UP000663722"/>
    </source>
</evidence>
<dbReference type="InterPro" id="IPR016193">
    <property type="entry name" value="Cytidine_deaminase-like"/>
</dbReference>
<dbReference type="SUPFAM" id="SSF53927">
    <property type="entry name" value="Cytidine deaminase-like"/>
    <property type="match status" value="1"/>
</dbReference>
<evidence type="ECO:0000259" key="8">
    <source>
        <dbReference type="PROSITE" id="PS51747"/>
    </source>
</evidence>
<evidence type="ECO:0000256" key="4">
    <source>
        <dbReference type="ARBA" id="ARBA00022801"/>
    </source>
</evidence>
<dbReference type="CDD" id="cd01286">
    <property type="entry name" value="deoxycytidylate_deaminase"/>
    <property type="match status" value="1"/>
</dbReference>
<dbReference type="EMBL" id="CP061800">
    <property type="protein sequence ID" value="QTA84735.1"/>
    <property type="molecule type" value="Genomic_DNA"/>
</dbReference>
<dbReference type="Gene3D" id="3.40.140.10">
    <property type="entry name" value="Cytidine Deaminase, domain 2"/>
    <property type="match status" value="1"/>
</dbReference>
<proteinExistence type="inferred from homology"/>
<comment type="similarity">
    <text evidence="2">Belongs to the cytidine and deoxycytidylate deaminase family.</text>
</comment>
<feature type="binding site" evidence="7">
    <location>
        <position position="84"/>
    </location>
    <ligand>
        <name>Zn(2+)</name>
        <dbReference type="ChEBI" id="CHEBI:29105"/>
        <note>catalytic</note>
    </ligand>
</feature>
<evidence type="ECO:0000313" key="9">
    <source>
        <dbReference type="EMBL" id="QTA84735.1"/>
    </source>
</evidence>
<evidence type="ECO:0000256" key="7">
    <source>
        <dbReference type="PIRSR" id="PIRSR006019-2"/>
    </source>
</evidence>
<accession>A0A975GKP4</accession>
<evidence type="ECO:0000256" key="6">
    <source>
        <dbReference type="PIRSR" id="PIRSR006019-1"/>
    </source>
</evidence>
<dbReference type="GO" id="GO:0008270">
    <property type="term" value="F:zinc ion binding"/>
    <property type="evidence" value="ECO:0007669"/>
    <property type="project" value="InterPro"/>
</dbReference>
<dbReference type="KEGG" id="dmm:dnm_007350"/>
<feature type="binding site" evidence="7">
    <location>
        <position position="112"/>
    </location>
    <ligand>
        <name>Zn(2+)</name>
        <dbReference type="ChEBI" id="CHEBI:29105"/>
        <note>catalytic</note>
    </ligand>
</feature>
<dbReference type="GO" id="GO:0005737">
    <property type="term" value="C:cytoplasm"/>
    <property type="evidence" value="ECO:0007669"/>
    <property type="project" value="TreeGrafter"/>
</dbReference>
<keyword evidence="3 7" id="KW-0479">Metal-binding</keyword>
<dbReference type="GO" id="GO:0004132">
    <property type="term" value="F:dCMP deaminase activity"/>
    <property type="evidence" value="ECO:0007669"/>
    <property type="project" value="InterPro"/>
</dbReference>
<gene>
    <name evidence="9" type="ORF">dnm_007350</name>
</gene>
<dbReference type="AlphaFoldDB" id="A0A975GKP4"/>
<feature type="active site" description="Proton donor" evidence="6">
    <location>
        <position position="86"/>
    </location>
</feature>
<sequence>MRPDWNEYFMIIAKIVSSRSTCNSRPIGCVLVRDKQILSTGYNGAVPGAPHCIDQKDENGNPFCFRRSMGVPDHKKQEFCIGSHAEKNAVAQAAREGISVKGASLYVTVSPCFDCMKMLAVAQIRHVYFELPYGSENKVRDQFWEQQGKQMFETFEPLVVSQNTLKLISQMMEYPTSKRRLNE</sequence>
<protein>
    <submittedName>
        <fullName evidence="9">CMP/dCMP deaminase zinc-binding</fullName>
    </submittedName>
</protein>
<dbReference type="InterPro" id="IPR016473">
    <property type="entry name" value="dCMP_deaminase"/>
</dbReference>
<dbReference type="InterPro" id="IPR015517">
    <property type="entry name" value="dCMP_deaminase-rel"/>
</dbReference>
<dbReference type="InterPro" id="IPR002125">
    <property type="entry name" value="CMP_dCMP_dom"/>
</dbReference>
<evidence type="ECO:0000256" key="3">
    <source>
        <dbReference type="ARBA" id="ARBA00022723"/>
    </source>
</evidence>
<dbReference type="PROSITE" id="PS51747">
    <property type="entry name" value="CYT_DCMP_DEAMINASES_2"/>
    <property type="match status" value="1"/>
</dbReference>
<keyword evidence="5 7" id="KW-0862">Zinc</keyword>
<keyword evidence="4" id="KW-0378">Hydrolase</keyword>
<feature type="binding site" evidence="7">
    <location>
        <position position="115"/>
    </location>
    <ligand>
        <name>Zn(2+)</name>
        <dbReference type="ChEBI" id="CHEBI:29105"/>
        <note>catalytic</note>
    </ligand>
</feature>
<dbReference type="InterPro" id="IPR035105">
    <property type="entry name" value="Deoxycytidylate_deaminase_dom"/>
</dbReference>
<dbReference type="PROSITE" id="PS00903">
    <property type="entry name" value="CYT_DCMP_DEAMINASES_1"/>
    <property type="match status" value="1"/>
</dbReference>